<feature type="coiled-coil region" evidence="1">
    <location>
        <begin position="35"/>
        <end position="62"/>
    </location>
</feature>
<dbReference type="Proteomes" id="UP001156940">
    <property type="component" value="Unassembled WGS sequence"/>
</dbReference>
<reference evidence="2 3" key="1">
    <citation type="submission" date="2023-04" db="EMBL/GenBank/DDBJ databases">
        <title>Luteimonas endophyticus RD2P54.</title>
        <authorList>
            <person name="Sun J.-Q."/>
        </authorList>
    </citation>
    <scope>NUCLEOTIDE SEQUENCE [LARGE SCALE GENOMIC DNA]</scope>
    <source>
        <strain evidence="2 3">RD2P54</strain>
    </source>
</reference>
<name>A0ABT6J6E0_9GAMM</name>
<evidence type="ECO:0000313" key="3">
    <source>
        <dbReference type="Proteomes" id="UP001156940"/>
    </source>
</evidence>
<proteinExistence type="predicted"/>
<evidence type="ECO:0000313" key="2">
    <source>
        <dbReference type="EMBL" id="MDH5822334.1"/>
    </source>
</evidence>
<dbReference type="RefSeq" id="WP_280573232.1">
    <property type="nucleotide sequence ID" value="NZ_JARXRM010000020.1"/>
</dbReference>
<accession>A0ABT6J6E0</accession>
<evidence type="ECO:0000256" key="1">
    <source>
        <dbReference type="SAM" id="Coils"/>
    </source>
</evidence>
<dbReference type="EMBL" id="JARXRM010000020">
    <property type="protein sequence ID" value="MDH5822334.1"/>
    <property type="molecule type" value="Genomic_DNA"/>
</dbReference>
<gene>
    <name evidence="2" type="ORF">QFW77_04925</name>
</gene>
<sequence length="81" mass="9021">MGVILVLVGIAIALLIEFFKSNELQEWMERCLFGALEEGERYQDFEEEMEQFEKAMRALGLKVDADEADGVSAPALLPQAG</sequence>
<organism evidence="2 3">
    <name type="scientific">Luteimonas endophytica</name>
    <dbReference type="NCBI Taxonomy" id="3042023"/>
    <lineage>
        <taxon>Bacteria</taxon>
        <taxon>Pseudomonadati</taxon>
        <taxon>Pseudomonadota</taxon>
        <taxon>Gammaproteobacteria</taxon>
        <taxon>Lysobacterales</taxon>
        <taxon>Lysobacteraceae</taxon>
        <taxon>Luteimonas</taxon>
    </lineage>
</organism>
<comment type="caution">
    <text evidence="2">The sequence shown here is derived from an EMBL/GenBank/DDBJ whole genome shotgun (WGS) entry which is preliminary data.</text>
</comment>
<keyword evidence="1" id="KW-0175">Coiled coil</keyword>
<protein>
    <submittedName>
        <fullName evidence="2">Uncharacterized protein</fullName>
    </submittedName>
</protein>
<keyword evidence="3" id="KW-1185">Reference proteome</keyword>